<dbReference type="OrthoDB" id="532297at2"/>
<keyword evidence="2" id="KW-0472">Membrane</keyword>
<organism evidence="3 4">
    <name type="scientific">Leptolyngbya iicbica LK</name>
    <dbReference type="NCBI Taxonomy" id="2294035"/>
    <lineage>
        <taxon>Bacteria</taxon>
        <taxon>Bacillati</taxon>
        <taxon>Cyanobacteriota</taxon>
        <taxon>Cyanophyceae</taxon>
        <taxon>Leptolyngbyales</taxon>
        <taxon>Leptolyngbyaceae</taxon>
        <taxon>Leptolyngbya group</taxon>
        <taxon>Leptolyngbya</taxon>
        <taxon>Leptolyngbya iicbica</taxon>
    </lineage>
</organism>
<sequence length="175" mass="18342">MEKIKSQAGKVSELIFAADTGATYKKAITLTWAILRETGVLLWLVICLVFVGGEWFWQNSISLGQSARNWYEGLQTSSEAESKSATEIGQSALSAVGTGAGTLLYQAKKQLGIDAEPPAPKPQKPKAETHQAKSPAPEPPPAPSSTAVPDSPSTTESVAPTSSSPSLEAEASEDA</sequence>
<accession>A0A4Q7E3D1</accession>
<proteinExistence type="predicted"/>
<feature type="compositionally biased region" description="Low complexity" evidence="1">
    <location>
        <begin position="144"/>
        <end position="155"/>
    </location>
</feature>
<evidence type="ECO:0000256" key="1">
    <source>
        <dbReference type="SAM" id="MobiDB-lite"/>
    </source>
</evidence>
<evidence type="ECO:0000313" key="3">
    <source>
        <dbReference type="EMBL" id="RZM76512.1"/>
    </source>
</evidence>
<keyword evidence="4" id="KW-1185">Reference proteome</keyword>
<dbReference type="Proteomes" id="UP000292459">
    <property type="component" value="Unassembled WGS sequence"/>
</dbReference>
<evidence type="ECO:0000256" key="2">
    <source>
        <dbReference type="SAM" id="Phobius"/>
    </source>
</evidence>
<keyword evidence="2" id="KW-0812">Transmembrane</keyword>
<feature type="region of interest" description="Disordered" evidence="1">
    <location>
        <begin position="114"/>
        <end position="175"/>
    </location>
</feature>
<reference evidence="3 4" key="1">
    <citation type="submission" date="2018-11" db="EMBL/GenBank/DDBJ databases">
        <title>Whole genome sequencing of an environmental sample.</title>
        <authorList>
            <person name="Sarangi A.N."/>
            <person name="Singh D."/>
            <person name="Tripathy S."/>
        </authorList>
    </citation>
    <scope>NUCLEOTIDE SEQUENCE [LARGE SCALE GENOMIC DNA]</scope>
    <source>
        <strain evidence="3 4">Lakshadweep</strain>
    </source>
</reference>
<evidence type="ECO:0000313" key="4">
    <source>
        <dbReference type="Proteomes" id="UP000292459"/>
    </source>
</evidence>
<dbReference type="AlphaFoldDB" id="A0A4Q7E3D1"/>
<dbReference type="RefSeq" id="WP_052288663.1">
    <property type="nucleotide sequence ID" value="NZ_QVFV01000005.1"/>
</dbReference>
<dbReference type="EMBL" id="QVFV01000005">
    <property type="protein sequence ID" value="RZM76512.1"/>
    <property type="molecule type" value="Genomic_DNA"/>
</dbReference>
<protein>
    <submittedName>
        <fullName evidence="3">Uncharacterized protein</fullName>
    </submittedName>
</protein>
<gene>
    <name evidence="3" type="ORF">DYY88_17740</name>
</gene>
<name>A0A4Q7E3D1_9CYAN</name>
<feature type="transmembrane region" description="Helical" evidence="2">
    <location>
        <begin position="40"/>
        <end position="57"/>
    </location>
</feature>
<keyword evidence="2" id="KW-1133">Transmembrane helix</keyword>
<comment type="caution">
    <text evidence="3">The sequence shown here is derived from an EMBL/GenBank/DDBJ whole genome shotgun (WGS) entry which is preliminary data.</text>
</comment>